<evidence type="ECO:0000313" key="3">
    <source>
        <dbReference type="Proteomes" id="UP000076503"/>
    </source>
</evidence>
<organism evidence="2 3">
    <name type="scientific">Pseudoalteromonas luteoviolacea H33</name>
    <dbReference type="NCBI Taxonomy" id="1365251"/>
    <lineage>
        <taxon>Bacteria</taxon>
        <taxon>Pseudomonadati</taxon>
        <taxon>Pseudomonadota</taxon>
        <taxon>Gammaproteobacteria</taxon>
        <taxon>Alteromonadales</taxon>
        <taxon>Pseudoalteromonadaceae</taxon>
        <taxon>Pseudoalteromonas</taxon>
    </lineage>
</organism>
<feature type="transmembrane region" description="Helical" evidence="1">
    <location>
        <begin position="12"/>
        <end position="29"/>
    </location>
</feature>
<gene>
    <name evidence="2" type="ORF">N476_12600</name>
</gene>
<accession>A0A167F5L0</accession>
<keyword evidence="1" id="KW-1133">Transmembrane helix</keyword>
<evidence type="ECO:0000256" key="1">
    <source>
        <dbReference type="SAM" id="Phobius"/>
    </source>
</evidence>
<keyword evidence="1" id="KW-0472">Membrane</keyword>
<sequence length="46" mass="5041">MISVLGSGRSTGFVFYAMKAVTAILALTTKLKKINQFKIYNELTTA</sequence>
<dbReference type="AlphaFoldDB" id="A0A167F5L0"/>
<dbReference type="PATRIC" id="fig|1365251.3.peg.1724"/>
<reference evidence="2 3" key="1">
    <citation type="submission" date="2013-07" db="EMBL/GenBank/DDBJ databases">
        <title>Comparative Genomic and Metabolomic Analysis of Twelve Strains of Pseudoalteromonas luteoviolacea.</title>
        <authorList>
            <person name="Vynne N.G."/>
            <person name="Mansson M."/>
            <person name="Gram L."/>
        </authorList>
    </citation>
    <scope>NUCLEOTIDE SEQUENCE [LARGE SCALE GENOMIC DNA]</scope>
    <source>
        <strain evidence="2 3">H33</strain>
    </source>
</reference>
<proteinExistence type="predicted"/>
<keyword evidence="1" id="KW-0812">Transmembrane</keyword>
<protein>
    <submittedName>
        <fullName evidence="2">Uncharacterized protein</fullName>
    </submittedName>
</protein>
<dbReference type="Proteomes" id="UP000076503">
    <property type="component" value="Unassembled WGS sequence"/>
</dbReference>
<dbReference type="EMBL" id="AUXZ01000067">
    <property type="protein sequence ID" value="KZN51661.1"/>
    <property type="molecule type" value="Genomic_DNA"/>
</dbReference>
<comment type="caution">
    <text evidence="2">The sequence shown here is derived from an EMBL/GenBank/DDBJ whole genome shotgun (WGS) entry which is preliminary data.</text>
</comment>
<name>A0A167F5L0_9GAMM</name>
<evidence type="ECO:0000313" key="2">
    <source>
        <dbReference type="EMBL" id="KZN51661.1"/>
    </source>
</evidence>